<dbReference type="InterPro" id="IPR044068">
    <property type="entry name" value="CB"/>
</dbReference>
<dbReference type="HAMAP" id="MF_01808">
    <property type="entry name" value="Recomb_XerC_XerD"/>
    <property type="match status" value="1"/>
</dbReference>
<keyword evidence="5 9" id="KW-0229">DNA integration</keyword>
<dbReference type="PANTHER" id="PTHR30349">
    <property type="entry name" value="PHAGE INTEGRASE-RELATED"/>
    <property type="match status" value="1"/>
</dbReference>
<feature type="active site" evidence="9">
    <location>
        <position position="249"/>
    </location>
</feature>
<dbReference type="InterPro" id="IPR010998">
    <property type="entry name" value="Integrase_recombinase_N"/>
</dbReference>
<keyword evidence="7 9" id="KW-0233">DNA recombination</keyword>
<dbReference type="EMBL" id="JASJEU010000015">
    <property type="protein sequence ID" value="MDJ1650871.1"/>
    <property type="molecule type" value="Genomic_DNA"/>
</dbReference>
<comment type="similarity">
    <text evidence="9">Belongs to the 'phage' integrase family. XerC subfamily.</text>
</comment>
<dbReference type="Pfam" id="PF02899">
    <property type="entry name" value="Phage_int_SAM_1"/>
    <property type="match status" value="1"/>
</dbReference>
<comment type="subunit">
    <text evidence="9">Forms a cyclic heterotetrameric complex composed of two molecules of XerC and two molecules of XerD.</text>
</comment>
<comment type="function">
    <text evidence="9">Site-specific tyrosine recombinase, which acts by catalyzing the cutting and rejoining of the recombining DNA molecules. The XerC-XerD complex is essential to convert dimers of the bacterial chromosome into monomers to permit their segregation at cell division. It also contributes to the segregational stability of plasmids.</text>
</comment>
<dbReference type="NCBIfam" id="NF001399">
    <property type="entry name" value="PRK00283.1"/>
    <property type="match status" value="1"/>
</dbReference>
<feature type="active site" evidence="9">
    <location>
        <position position="174"/>
    </location>
</feature>
<dbReference type="CDD" id="cd00798">
    <property type="entry name" value="INT_XerDC_C"/>
    <property type="match status" value="1"/>
</dbReference>
<keyword evidence="2 9" id="KW-0963">Cytoplasm</keyword>
<dbReference type="InterPro" id="IPR004107">
    <property type="entry name" value="Integrase_SAM-like_N"/>
</dbReference>
<dbReference type="InterPro" id="IPR011010">
    <property type="entry name" value="DNA_brk_join_enz"/>
</dbReference>
<comment type="caution">
    <text evidence="12">The sequence shown here is derived from an EMBL/GenBank/DDBJ whole genome shotgun (WGS) entry which is preliminary data.</text>
</comment>
<comment type="subcellular location">
    <subcellularLocation>
        <location evidence="1 9">Cytoplasm</location>
    </subcellularLocation>
</comment>
<evidence type="ECO:0000256" key="5">
    <source>
        <dbReference type="ARBA" id="ARBA00022908"/>
    </source>
</evidence>
<keyword evidence="3 9" id="KW-0132">Cell division</keyword>
<feature type="active site" evidence="9">
    <location>
        <position position="246"/>
    </location>
</feature>
<dbReference type="Proteomes" id="UP001232750">
    <property type="component" value="Unassembled WGS sequence"/>
</dbReference>
<evidence type="ECO:0000259" key="11">
    <source>
        <dbReference type="PROSITE" id="PS51900"/>
    </source>
</evidence>
<dbReference type="SUPFAM" id="SSF56349">
    <property type="entry name" value="DNA breaking-rejoining enzymes"/>
    <property type="match status" value="1"/>
</dbReference>
<feature type="active site" description="O-(3'-phospho-DNA)-tyrosine intermediate" evidence="9">
    <location>
        <position position="281"/>
    </location>
</feature>
<evidence type="ECO:0000256" key="4">
    <source>
        <dbReference type="ARBA" id="ARBA00022829"/>
    </source>
</evidence>
<keyword evidence="13" id="KW-1185">Reference proteome</keyword>
<dbReference type="Gene3D" id="1.10.443.10">
    <property type="entry name" value="Intergrase catalytic core"/>
    <property type="match status" value="1"/>
</dbReference>
<gene>
    <name evidence="9" type="primary">xerC</name>
    <name evidence="12" type="ORF">QNJ86_08665</name>
</gene>
<feature type="domain" description="Tyr recombinase" evidence="10">
    <location>
        <begin position="110"/>
        <end position="294"/>
    </location>
</feature>
<dbReference type="PROSITE" id="PS51900">
    <property type="entry name" value="CB"/>
    <property type="match status" value="1"/>
</dbReference>
<dbReference type="InterPro" id="IPR013762">
    <property type="entry name" value="Integrase-like_cat_sf"/>
</dbReference>
<feature type="domain" description="Core-binding (CB)" evidence="11">
    <location>
        <begin position="3"/>
        <end position="89"/>
    </location>
</feature>
<dbReference type="Pfam" id="PF00589">
    <property type="entry name" value="Phage_integrase"/>
    <property type="match status" value="1"/>
</dbReference>
<dbReference type="PROSITE" id="PS51898">
    <property type="entry name" value="TYR_RECOMBINASE"/>
    <property type="match status" value="1"/>
</dbReference>
<evidence type="ECO:0000256" key="1">
    <source>
        <dbReference type="ARBA" id="ARBA00004496"/>
    </source>
</evidence>
<reference evidence="12 13" key="1">
    <citation type="submission" date="2023-05" db="EMBL/GenBank/DDBJ databases">
        <title>Gordonibacter KGMB12511T sp. nov., isolated from faeces of healthy Korean.</title>
        <authorList>
            <person name="Kim H.S."/>
            <person name="Kim J.-S."/>
            <person name="Suh M.K."/>
            <person name="Eom M.K."/>
            <person name="Do H.E."/>
            <person name="Lee J.-S."/>
        </authorList>
    </citation>
    <scope>NUCLEOTIDE SEQUENCE [LARGE SCALE GENOMIC DNA]</scope>
    <source>
        <strain evidence="12 13">KGMB12511</strain>
    </source>
</reference>
<evidence type="ECO:0000256" key="6">
    <source>
        <dbReference type="ARBA" id="ARBA00023125"/>
    </source>
</evidence>
<dbReference type="RefSeq" id="WP_283832214.1">
    <property type="nucleotide sequence ID" value="NZ_JASJEU010000015.1"/>
</dbReference>
<keyword evidence="4 9" id="KW-0159">Chromosome partition</keyword>
<protein>
    <recommendedName>
        <fullName evidence="9">Tyrosine recombinase XerC</fullName>
    </recommendedName>
</protein>
<organism evidence="12 13">
    <name type="scientific">Gordonibacter faecis</name>
    <dbReference type="NCBI Taxonomy" id="3047475"/>
    <lineage>
        <taxon>Bacteria</taxon>
        <taxon>Bacillati</taxon>
        <taxon>Actinomycetota</taxon>
        <taxon>Coriobacteriia</taxon>
        <taxon>Eggerthellales</taxon>
        <taxon>Eggerthellaceae</taxon>
        <taxon>Gordonibacter</taxon>
    </lineage>
</organism>
<name>A0ABT7DMW1_9ACTN</name>
<evidence type="ECO:0000256" key="3">
    <source>
        <dbReference type="ARBA" id="ARBA00022618"/>
    </source>
</evidence>
<dbReference type="InterPro" id="IPR023009">
    <property type="entry name" value="Tyrosine_recombinase_XerC/XerD"/>
</dbReference>
<evidence type="ECO:0000256" key="2">
    <source>
        <dbReference type="ARBA" id="ARBA00022490"/>
    </source>
</evidence>
<accession>A0ABT7DMW1</accession>
<keyword evidence="6 9" id="KW-0238">DNA-binding</keyword>
<evidence type="ECO:0000313" key="12">
    <source>
        <dbReference type="EMBL" id="MDJ1650871.1"/>
    </source>
</evidence>
<dbReference type="PANTHER" id="PTHR30349:SF81">
    <property type="entry name" value="TYROSINE RECOMBINASE XERC"/>
    <property type="match status" value="1"/>
</dbReference>
<feature type="active site" evidence="9">
    <location>
        <position position="150"/>
    </location>
</feature>
<proteinExistence type="inferred from homology"/>
<keyword evidence="8 9" id="KW-0131">Cell cycle</keyword>
<evidence type="ECO:0000256" key="7">
    <source>
        <dbReference type="ARBA" id="ARBA00023172"/>
    </source>
</evidence>
<sequence>MPEALKPLIDEYLSHLRVERGSSPLTVSSYATDLADYATFLAEQGTRTVDDIDRTVVVAYEASLIERGYATSSVGRRVSVLKGFHRFLVREGYARRNPTDTLQLPKPPERLPDVLSVSQVNALLSGEADRAPLTVRNRAILEVLYGCGLRVSECTGLDLGDCILDEGYLRIVGKGNKERIAPISGAGLAALEDYLANARPDLLKPYAKPTSAVFLNARGGRLTRQSVHTIVADAGRTIGLADLHPHTLRHSFATHMLEGGADLRVIQEILGHSDISTTQIYTHVNRTHIREEYLHAHPRA</sequence>
<evidence type="ECO:0000256" key="9">
    <source>
        <dbReference type="HAMAP-Rule" id="MF_01808"/>
    </source>
</evidence>
<dbReference type="InterPro" id="IPR050090">
    <property type="entry name" value="Tyrosine_recombinase_XerCD"/>
</dbReference>
<feature type="active site" evidence="9">
    <location>
        <position position="272"/>
    </location>
</feature>
<dbReference type="Gene3D" id="1.10.150.130">
    <property type="match status" value="1"/>
</dbReference>
<evidence type="ECO:0000256" key="8">
    <source>
        <dbReference type="ARBA" id="ARBA00023306"/>
    </source>
</evidence>
<dbReference type="InterPro" id="IPR002104">
    <property type="entry name" value="Integrase_catalytic"/>
</dbReference>
<evidence type="ECO:0000313" key="13">
    <source>
        <dbReference type="Proteomes" id="UP001232750"/>
    </source>
</evidence>
<evidence type="ECO:0000259" key="10">
    <source>
        <dbReference type="PROSITE" id="PS51898"/>
    </source>
</evidence>